<name>A0ABD2IZJ8_9BILA</name>
<keyword evidence="2" id="KW-1185">Reference proteome</keyword>
<dbReference type="EMBL" id="JBICBT010001131">
    <property type="protein sequence ID" value="KAL3081653.1"/>
    <property type="molecule type" value="Genomic_DNA"/>
</dbReference>
<reference evidence="1 2" key="1">
    <citation type="submission" date="2024-10" db="EMBL/GenBank/DDBJ databases">
        <authorList>
            <person name="Kim D."/>
        </authorList>
    </citation>
    <scope>NUCLEOTIDE SEQUENCE [LARGE SCALE GENOMIC DNA]</scope>
    <source>
        <strain evidence="1">BH-2024</strain>
    </source>
</reference>
<evidence type="ECO:0000313" key="1">
    <source>
        <dbReference type="EMBL" id="KAL3081653.1"/>
    </source>
</evidence>
<dbReference type="Proteomes" id="UP001620626">
    <property type="component" value="Unassembled WGS sequence"/>
</dbReference>
<comment type="caution">
    <text evidence="1">The sequence shown here is derived from an EMBL/GenBank/DDBJ whole genome shotgun (WGS) entry which is preliminary data.</text>
</comment>
<gene>
    <name evidence="1" type="ORF">niasHT_033064</name>
</gene>
<proteinExistence type="predicted"/>
<organism evidence="1 2">
    <name type="scientific">Heterodera trifolii</name>
    <dbReference type="NCBI Taxonomy" id="157864"/>
    <lineage>
        <taxon>Eukaryota</taxon>
        <taxon>Metazoa</taxon>
        <taxon>Ecdysozoa</taxon>
        <taxon>Nematoda</taxon>
        <taxon>Chromadorea</taxon>
        <taxon>Rhabditida</taxon>
        <taxon>Tylenchina</taxon>
        <taxon>Tylenchomorpha</taxon>
        <taxon>Tylenchoidea</taxon>
        <taxon>Heteroderidae</taxon>
        <taxon>Heteroderinae</taxon>
        <taxon>Heterodera</taxon>
    </lineage>
</organism>
<protein>
    <submittedName>
        <fullName evidence="1">Uncharacterized protein</fullName>
    </submittedName>
</protein>
<sequence length="107" mass="12351">MTDCSAAVLSTRLMFEEMDRKKGGGRKRKKNVCRAACLIDSRTADRTEKSIKLSEKEIDFDKECPSMAQRRARKWDGSESLRPFGVNCEWTRRTDHQLANLFIPSDH</sequence>
<dbReference type="AlphaFoldDB" id="A0ABD2IZJ8"/>
<evidence type="ECO:0000313" key="2">
    <source>
        <dbReference type="Proteomes" id="UP001620626"/>
    </source>
</evidence>
<accession>A0ABD2IZJ8</accession>